<dbReference type="InterPro" id="IPR018727">
    <property type="entry name" value="DUF2267"/>
</dbReference>
<dbReference type="Pfam" id="PF10025">
    <property type="entry name" value="DUF2267"/>
    <property type="match status" value="1"/>
</dbReference>
<dbReference type="EMBL" id="JAAKZV010000326">
    <property type="protein sequence ID" value="NGN69676.1"/>
    <property type="molecule type" value="Genomic_DNA"/>
</dbReference>
<sequence length="129" mass="13344">MTYPEFLAAVREGGDYPDREAAARISDAVLGCLGRRLQPEAACHLAEQLPAEVGKALSSAAGGRAETWGVTEFVRQVAAATGDGEDAARGHADVVLGVLARTVAGGELNKLISQLPSGYAGFLGHAELR</sequence>
<keyword evidence="2" id="KW-1185">Reference proteome</keyword>
<protein>
    <submittedName>
        <fullName evidence="1">DUF2267 domain-containing protein</fullName>
    </submittedName>
</protein>
<organism evidence="1 2">
    <name type="scientific">Streptomyces coryli</name>
    <dbReference type="NCBI Taxonomy" id="1128680"/>
    <lineage>
        <taxon>Bacteria</taxon>
        <taxon>Bacillati</taxon>
        <taxon>Actinomycetota</taxon>
        <taxon>Actinomycetes</taxon>
        <taxon>Kitasatosporales</taxon>
        <taxon>Streptomycetaceae</taxon>
        <taxon>Streptomyces</taxon>
    </lineage>
</organism>
<dbReference type="InterPro" id="IPR038282">
    <property type="entry name" value="DUF2267_sf"/>
</dbReference>
<comment type="caution">
    <text evidence="1">The sequence shown here is derived from an EMBL/GenBank/DDBJ whole genome shotgun (WGS) entry which is preliminary data.</text>
</comment>
<evidence type="ECO:0000313" key="2">
    <source>
        <dbReference type="Proteomes" id="UP000481583"/>
    </source>
</evidence>
<name>A0A6G4UDC8_9ACTN</name>
<accession>A0A6G4UDC8</accession>
<evidence type="ECO:0000313" key="1">
    <source>
        <dbReference type="EMBL" id="NGN69676.1"/>
    </source>
</evidence>
<proteinExistence type="predicted"/>
<reference evidence="1 2" key="1">
    <citation type="submission" date="2020-02" db="EMBL/GenBank/DDBJ databases">
        <title>Whole-genome analyses of novel actinobacteria.</title>
        <authorList>
            <person name="Sahin N."/>
        </authorList>
    </citation>
    <scope>NUCLEOTIDE SEQUENCE [LARGE SCALE GENOMIC DNA]</scope>
    <source>
        <strain evidence="1 2">A7024</strain>
    </source>
</reference>
<dbReference type="AlphaFoldDB" id="A0A6G4UDC8"/>
<dbReference type="RefSeq" id="WP_165244821.1">
    <property type="nucleotide sequence ID" value="NZ_JAAKZV010000326.1"/>
</dbReference>
<dbReference type="Gene3D" id="1.10.490.110">
    <property type="entry name" value="Uncharacterized conserved protein DUF2267"/>
    <property type="match status" value="1"/>
</dbReference>
<dbReference type="Proteomes" id="UP000481583">
    <property type="component" value="Unassembled WGS sequence"/>
</dbReference>
<gene>
    <name evidence="1" type="ORF">G5C51_38045</name>
</gene>